<sequence length="474" mass="53963">MRLIKSFQRSMFLLFTLVVIALSYGFYLAISHIVVEQSRIHHQSVAPVFSLINDELMYPLHVSQTLAHSKTLKELMDAKVIDRGAITDFLGGLEKNLGLSFFAASENSLQQYNSDGSSFELTPGKVEWYFKLSATEGNFFAKLGQREDVHLYLDLKVFNDKKEFLGFVGIGKSLRQFWQTFKNHKQVFGYDLMFVNNKSEILLSSDENLLASGNRLVHLQELPWYQQVEDLAVRGESLNSSVIHIEKEEFLLSEIYIDLLDWKLYLLSPLKSRKADITRSFVINVMIIFALIVLLFILGHFLIRYFADHFQSSLHRDAMTGLANRDLIEQRYEKIMAAGDALSVIMVDIDHFKNINDSFGHNTGDQVIKQVSDLLKHSVREHDLVGRWGGEEFILLLPGANLSLALAIAERVRILLAALKIEHVEQQISVTASFGVTYSELDIELKKVVEVADKALYQAKEQGRNKVCSLLNIN</sequence>
<evidence type="ECO:0000256" key="2">
    <source>
        <dbReference type="ARBA" id="ARBA00034247"/>
    </source>
</evidence>
<keyword evidence="3" id="KW-0812">Transmembrane</keyword>
<evidence type="ECO:0000313" key="6">
    <source>
        <dbReference type="Proteomes" id="UP001215231"/>
    </source>
</evidence>
<dbReference type="CDD" id="cd01949">
    <property type="entry name" value="GGDEF"/>
    <property type="match status" value="1"/>
</dbReference>
<protein>
    <recommendedName>
        <fullName evidence="1">diguanylate cyclase</fullName>
        <ecNumber evidence="1">2.7.7.65</ecNumber>
    </recommendedName>
</protein>
<comment type="catalytic activity">
    <reaction evidence="2">
        <text>2 GTP = 3',3'-c-di-GMP + 2 diphosphate</text>
        <dbReference type="Rhea" id="RHEA:24898"/>
        <dbReference type="ChEBI" id="CHEBI:33019"/>
        <dbReference type="ChEBI" id="CHEBI:37565"/>
        <dbReference type="ChEBI" id="CHEBI:58805"/>
        <dbReference type="EC" id="2.7.7.65"/>
    </reaction>
</comment>
<proteinExistence type="predicted"/>
<evidence type="ECO:0000256" key="1">
    <source>
        <dbReference type="ARBA" id="ARBA00012528"/>
    </source>
</evidence>
<gene>
    <name evidence="5" type="ORF">H3N35_06790</name>
</gene>
<dbReference type="RefSeq" id="WP_274053487.1">
    <property type="nucleotide sequence ID" value="NZ_CP059693.1"/>
</dbReference>
<dbReference type="SMART" id="SM00267">
    <property type="entry name" value="GGDEF"/>
    <property type="match status" value="1"/>
</dbReference>
<dbReference type="Gene3D" id="3.30.70.270">
    <property type="match status" value="1"/>
</dbReference>
<dbReference type="SUPFAM" id="SSF55073">
    <property type="entry name" value="Nucleotide cyclase"/>
    <property type="match status" value="1"/>
</dbReference>
<dbReference type="EMBL" id="CP059693">
    <property type="protein sequence ID" value="WDE13144.1"/>
    <property type="molecule type" value="Genomic_DNA"/>
</dbReference>
<feature type="transmembrane region" description="Helical" evidence="3">
    <location>
        <begin position="12"/>
        <end position="35"/>
    </location>
</feature>
<evidence type="ECO:0000256" key="3">
    <source>
        <dbReference type="SAM" id="Phobius"/>
    </source>
</evidence>
<dbReference type="InterPro" id="IPR000160">
    <property type="entry name" value="GGDEF_dom"/>
</dbReference>
<evidence type="ECO:0000313" key="5">
    <source>
        <dbReference type="EMBL" id="WDE13144.1"/>
    </source>
</evidence>
<keyword evidence="3" id="KW-0472">Membrane</keyword>
<accession>A0ABY7VHD5</accession>
<reference evidence="5 6" key="1">
    <citation type="journal article" date="2022" name="Mar. Drugs">
        <title>Bioassay-Guided Fractionation Leads to the Detection of Cholic Acid Generated by the Rare Thalassomonas sp.</title>
        <authorList>
            <person name="Pheiffer F."/>
            <person name="Schneider Y.K."/>
            <person name="Hansen E.H."/>
            <person name="Andersen J.H."/>
            <person name="Isaksson J."/>
            <person name="Busche T."/>
            <person name="R C."/>
            <person name="Kalinowski J."/>
            <person name="Zyl L.V."/>
            <person name="Trindade M."/>
        </authorList>
    </citation>
    <scope>NUCLEOTIDE SEQUENCE [LARGE SCALE GENOMIC DNA]</scope>
    <source>
        <strain evidence="5 6">A5K-61T</strain>
    </source>
</reference>
<dbReference type="Pfam" id="PF00990">
    <property type="entry name" value="GGDEF"/>
    <property type="match status" value="1"/>
</dbReference>
<keyword evidence="6" id="KW-1185">Reference proteome</keyword>
<feature type="transmembrane region" description="Helical" evidence="3">
    <location>
        <begin position="281"/>
        <end position="303"/>
    </location>
</feature>
<feature type="domain" description="GGDEF" evidence="4">
    <location>
        <begin position="340"/>
        <end position="472"/>
    </location>
</feature>
<dbReference type="PROSITE" id="PS50887">
    <property type="entry name" value="GGDEF"/>
    <property type="match status" value="1"/>
</dbReference>
<organism evidence="5 6">
    <name type="scientific">Thalassomonas haliotis</name>
    <dbReference type="NCBI Taxonomy" id="485448"/>
    <lineage>
        <taxon>Bacteria</taxon>
        <taxon>Pseudomonadati</taxon>
        <taxon>Pseudomonadota</taxon>
        <taxon>Gammaproteobacteria</taxon>
        <taxon>Alteromonadales</taxon>
        <taxon>Colwelliaceae</taxon>
        <taxon>Thalassomonas</taxon>
    </lineage>
</organism>
<dbReference type="PANTHER" id="PTHR45138">
    <property type="entry name" value="REGULATORY COMPONENTS OF SENSORY TRANSDUCTION SYSTEM"/>
    <property type="match status" value="1"/>
</dbReference>
<dbReference type="NCBIfam" id="TIGR00254">
    <property type="entry name" value="GGDEF"/>
    <property type="match status" value="1"/>
</dbReference>
<evidence type="ECO:0000259" key="4">
    <source>
        <dbReference type="PROSITE" id="PS50887"/>
    </source>
</evidence>
<dbReference type="InterPro" id="IPR050469">
    <property type="entry name" value="Diguanylate_Cyclase"/>
</dbReference>
<dbReference type="EC" id="2.7.7.65" evidence="1"/>
<name>A0ABY7VHD5_9GAMM</name>
<dbReference type="InterPro" id="IPR029787">
    <property type="entry name" value="Nucleotide_cyclase"/>
</dbReference>
<dbReference type="PANTHER" id="PTHR45138:SF9">
    <property type="entry name" value="DIGUANYLATE CYCLASE DGCM-RELATED"/>
    <property type="match status" value="1"/>
</dbReference>
<keyword evidence="3" id="KW-1133">Transmembrane helix</keyword>
<dbReference type="Proteomes" id="UP001215231">
    <property type="component" value="Chromosome"/>
</dbReference>
<dbReference type="InterPro" id="IPR043128">
    <property type="entry name" value="Rev_trsase/Diguanyl_cyclase"/>
</dbReference>